<sequence>MEKPFAQRSSLIKLNLARNNAKVDLGVQVRFCMQPATDKRPPDGQGHTVRKGGTTTFLMALWIGEVIRLNPQNYECGMAYHVKELKLQRRMREVYESALKTVSKDPKQDTIDLTNVFEEPKTSDFPITKEDAIDVERSSPITNR</sequence>
<proteinExistence type="predicted"/>
<evidence type="ECO:0000313" key="1">
    <source>
        <dbReference type="Proteomes" id="UP000492821"/>
    </source>
</evidence>
<dbReference type="WBParaSite" id="Pan_g23545.t1">
    <property type="protein sequence ID" value="Pan_g23545.t1"/>
    <property type="gene ID" value="Pan_g23545"/>
</dbReference>
<evidence type="ECO:0000313" key="2">
    <source>
        <dbReference type="WBParaSite" id="Pan_g23545.t1"/>
    </source>
</evidence>
<dbReference type="AlphaFoldDB" id="A0A7E4VPV6"/>
<reference evidence="2" key="2">
    <citation type="submission" date="2020-10" db="UniProtKB">
        <authorList>
            <consortium name="WormBaseParasite"/>
        </authorList>
    </citation>
    <scope>IDENTIFICATION</scope>
</reference>
<accession>A0A7E4VPV6</accession>
<name>A0A7E4VPV6_PANRE</name>
<keyword evidence="1" id="KW-1185">Reference proteome</keyword>
<protein>
    <submittedName>
        <fullName evidence="2">Uncharacterized protein</fullName>
    </submittedName>
</protein>
<dbReference type="Proteomes" id="UP000492821">
    <property type="component" value="Unassembled WGS sequence"/>
</dbReference>
<organism evidence="1 2">
    <name type="scientific">Panagrellus redivivus</name>
    <name type="common">Microworm</name>
    <dbReference type="NCBI Taxonomy" id="6233"/>
    <lineage>
        <taxon>Eukaryota</taxon>
        <taxon>Metazoa</taxon>
        <taxon>Ecdysozoa</taxon>
        <taxon>Nematoda</taxon>
        <taxon>Chromadorea</taxon>
        <taxon>Rhabditida</taxon>
        <taxon>Tylenchina</taxon>
        <taxon>Panagrolaimomorpha</taxon>
        <taxon>Panagrolaimoidea</taxon>
        <taxon>Panagrolaimidae</taxon>
        <taxon>Panagrellus</taxon>
    </lineage>
</organism>
<reference evidence="1" key="1">
    <citation type="journal article" date="2013" name="Genetics">
        <title>The draft genome and transcriptome of Panagrellus redivivus are shaped by the harsh demands of a free-living lifestyle.</title>
        <authorList>
            <person name="Srinivasan J."/>
            <person name="Dillman A.R."/>
            <person name="Macchietto M.G."/>
            <person name="Heikkinen L."/>
            <person name="Lakso M."/>
            <person name="Fracchia K.M."/>
            <person name="Antoshechkin I."/>
            <person name="Mortazavi A."/>
            <person name="Wong G."/>
            <person name="Sternberg P.W."/>
        </authorList>
    </citation>
    <scope>NUCLEOTIDE SEQUENCE [LARGE SCALE GENOMIC DNA]</scope>
    <source>
        <strain evidence="1">MT8872</strain>
    </source>
</reference>